<evidence type="ECO:0000259" key="2">
    <source>
        <dbReference type="SMART" id="SM00382"/>
    </source>
</evidence>
<dbReference type="PhylomeDB" id="S8BD87"/>
<gene>
    <name evidence="3" type="ORF">PDE_07888</name>
</gene>
<feature type="compositionally biased region" description="Polar residues" evidence="1">
    <location>
        <begin position="131"/>
        <end position="141"/>
    </location>
</feature>
<dbReference type="Pfam" id="PF00004">
    <property type="entry name" value="AAA"/>
    <property type="match status" value="1"/>
</dbReference>
<dbReference type="Gene3D" id="3.40.50.300">
    <property type="entry name" value="P-loop containing nucleotide triphosphate hydrolases"/>
    <property type="match status" value="1"/>
</dbReference>
<dbReference type="Proteomes" id="UP000019376">
    <property type="component" value="Unassembled WGS sequence"/>
</dbReference>
<feature type="compositionally biased region" description="Polar residues" evidence="1">
    <location>
        <begin position="289"/>
        <end position="311"/>
    </location>
</feature>
<reference evidence="3 4" key="1">
    <citation type="journal article" date="2013" name="PLoS ONE">
        <title>Genomic and secretomic analyses reveal unique features of the lignocellulolytic enzyme system of Penicillium decumbens.</title>
        <authorList>
            <person name="Liu G."/>
            <person name="Zhang L."/>
            <person name="Wei X."/>
            <person name="Zou G."/>
            <person name="Qin Y."/>
            <person name="Ma L."/>
            <person name="Li J."/>
            <person name="Zheng H."/>
            <person name="Wang S."/>
            <person name="Wang C."/>
            <person name="Xun L."/>
            <person name="Zhao G.-P."/>
            <person name="Zhou Z."/>
            <person name="Qu Y."/>
        </authorList>
    </citation>
    <scope>NUCLEOTIDE SEQUENCE [LARGE SCALE GENOMIC DNA]</scope>
    <source>
        <strain evidence="4">114-2 / CGMCC 5302</strain>
    </source>
</reference>
<feature type="region of interest" description="Disordered" evidence="1">
    <location>
        <begin position="177"/>
        <end position="206"/>
    </location>
</feature>
<proteinExistence type="predicted"/>
<feature type="compositionally biased region" description="Polar residues" evidence="1">
    <location>
        <begin position="273"/>
        <end position="282"/>
    </location>
</feature>
<dbReference type="OrthoDB" id="9996895at2759"/>
<evidence type="ECO:0000313" key="3">
    <source>
        <dbReference type="EMBL" id="EPS32927.1"/>
    </source>
</evidence>
<dbReference type="SMART" id="SM00382">
    <property type="entry name" value="AAA"/>
    <property type="match status" value="1"/>
</dbReference>
<organism evidence="3 4">
    <name type="scientific">Penicillium oxalicum (strain 114-2 / CGMCC 5302)</name>
    <name type="common">Penicillium decumbens</name>
    <dbReference type="NCBI Taxonomy" id="933388"/>
    <lineage>
        <taxon>Eukaryota</taxon>
        <taxon>Fungi</taxon>
        <taxon>Dikarya</taxon>
        <taxon>Ascomycota</taxon>
        <taxon>Pezizomycotina</taxon>
        <taxon>Eurotiomycetes</taxon>
        <taxon>Eurotiomycetidae</taxon>
        <taxon>Eurotiales</taxon>
        <taxon>Aspergillaceae</taxon>
        <taxon>Penicillium</taxon>
    </lineage>
</organism>
<name>S8BD87_PENO1</name>
<dbReference type="STRING" id="933388.S8BD87"/>
<dbReference type="EMBL" id="KB644414">
    <property type="protein sequence ID" value="EPS32927.1"/>
    <property type="molecule type" value="Genomic_DNA"/>
</dbReference>
<dbReference type="eggNOG" id="KOG1968">
    <property type="taxonomic scope" value="Eukaryota"/>
</dbReference>
<feature type="region of interest" description="Disordered" evidence="1">
    <location>
        <begin position="1101"/>
        <end position="1124"/>
    </location>
</feature>
<dbReference type="HOGENOM" id="CLU_003721_0_0_1"/>
<dbReference type="SUPFAM" id="SSF52540">
    <property type="entry name" value="P-loop containing nucleoside triphosphate hydrolases"/>
    <property type="match status" value="1"/>
</dbReference>
<dbReference type="PANTHER" id="PTHR23389">
    <property type="entry name" value="CHROMOSOME TRANSMISSION FIDELITY FACTOR 18"/>
    <property type="match status" value="1"/>
</dbReference>
<feature type="region of interest" description="Disordered" evidence="1">
    <location>
        <begin position="235"/>
        <end position="311"/>
    </location>
</feature>
<dbReference type="PANTHER" id="PTHR23389:SF21">
    <property type="entry name" value="ATPASE FAMILY AAA DOMAIN-CONTAINING PROTEIN 5"/>
    <property type="match status" value="1"/>
</dbReference>
<feature type="region of interest" description="Disordered" evidence="1">
    <location>
        <begin position="76"/>
        <end position="146"/>
    </location>
</feature>
<feature type="compositionally biased region" description="Polar residues" evidence="1">
    <location>
        <begin position="104"/>
        <end position="116"/>
    </location>
</feature>
<evidence type="ECO:0000256" key="1">
    <source>
        <dbReference type="SAM" id="MobiDB-lite"/>
    </source>
</evidence>
<protein>
    <recommendedName>
        <fullName evidence="2">AAA+ ATPase domain-containing protein</fullName>
    </recommendedName>
</protein>
<dbReference type="GO" id="GO:0016887">
    <property type="term" value="F:ATP hydrolysis activity"/>
    <property type="evidence" value="ECO:0007669"/>
    <property type="project" value="InterPro"/>
</dbReference>
<keyword evidence="4" id="KW-1185">Reference proteome</keyword>
<evidence type="ECO:0000313" key="4">
    <source>
        <dbReference type="Proteomes" id="UP000019376"/>
    </source>
</evidence>
<dbReference type="AlphaFoldDB" id="S8BD87"/>
<dbReference type="InterPro" id="IPR027417">
    <property type="entry name" value="P-loop_NTPase"/>
</dbReference>
<feature type="region of interest" description="Disordered" evidence="1">
    <location>
        <begin position="647"/>
        <end position="702"/>
    </location>
</feature>
<feature type="compositionally biased region" description="Basic residues" evidence="1">
    <location>
        <begin position="88"/>
        <end position="100"/>
    </location>
</feature>
<accession>S8BD87</accession>
<sequence>MVMGQGQQPVVHPFFRKDVVPAGQHSTSLQDASVPPADSVNAHPSHTPPTAAGSTHEHTTQPLLPYVLEYPMTQGSEISGADEDPNASRRKRRKTDRTKKTHQDQPLQAGLTSWLGTENPGWVAPKGVEASESTKQASLKASVSDDRPLRDLNSAEVSNLEGCSSRPRKIVKLNLNGRLLSSPPGSPAEANAPGEDPRRRGRSQASATKLVVLKYSSAHRERISKMMVDIQNPRNRDAMRSSTHTNISKAPARPVNNQKIPTHPFFARKATLQRPNMASGDSCSIADSRLSSANSGERPSTGNDGKPFQFSSKLSAQGFSQRSIKLPSLVHPLWPPQGLVHVRGPSSPPQRHLCSTSSSYDYKKSKSRTILVNDEENALLASTVQARELALHKFGSLEQKKTALRLPERRVASGQGLQGAIESQLSWNLSGHSRPMASTSPVVKKLYLSLPSSTSAFDSGKYETHLWSHKYSPESAADVLQPGREVQMLRDWLFQMKVSAVDIGNQPCESVRHKQKRHKKRKKRKVDNELDGFIVSSGEEASEMDPLSGSDDELAGEVTVAGPKTLIRSGGITSQVQHGREKPRLKNVILISGASGCGKTASVYAAAKELDFEVFEINSGSRRSARDMLEKVGDMTQNHLVQLLNDKDDGLSQPNLQAESGDSRQNKLKGFFKGQPPKKIPQSCADSSPKDSPPEIETKRGREQKQSLILFEEADILFEEDRQFWSGVLTIISQSKRPIIITCNDESLIPVEEISFHAILRYQRPSLEVALDYLLLVAAKEGHILQRDSVNRLYTAGGMDLRRSLIDLNFWCQMGVGSEKGGLDWILPIWPPGANVDENGERLRVLSMNTYKSHMGWFNRDLLMEDDELTKRTETQHNASQWWGIRPRDAEGAADLSTIESMPAESYRSMTKLGQLELLSREADYLEMRSALDILSLGDSIELCEDILDTSSPPITETQRLNYIEAYPLLQADLLPDYSSLKPSITATFESLISLHFRPPIQNLEYASAGAIFNVWAQSTIRHRTPFSNPQALRKTFEPIMRASQSAVSLPGRLAPSFENGIAPITEDIAPYVRAIMSYDGRLQEYRESLYAVLVQDNGGVPEKRKRTTRASRAALEGGSKASTRKERWFPDDMNYIAVQRTGRPEWQQHLYDMGHYHIQPAVDSTGSCSEPLSGEEA</sequence>
<feature type="domain" description="AAA+ ATPase" evidence="2">
    <location>
        <begin position="585"/>
        <end position="775"/>
    </location>
</feature>
<dbReference type="InterPro" id="IPR003959">
    <property type="entry name" value="ATPase_AAA_core"/>
</dbReference>
<feature type="region of interest" description="Disordered" evidence="1">
    <location>
        <begin position="23"/>
        <end position="58"/>
    </location>
</feature>
<dbReference type="GO" id="GO:0003677">
    <property type="term" value="F:DNA binding"/>
    <property type="evidence" value="ECO:0007669"/>
    <property type="project" value="TreeGrafter"/>
</dbReference>
<feature type="compositionally biased region" description="Basic and acidic residues" evidence="1">
    <location>
        <begin position="688"/>
        <end position="702"/>
    </location>
</feature>
<dbReference type="InterPro" id="IPR003593">
    <property type="entry name" value="AAA+_ATPase"/>
</dbReference>
<dbReference type="GO" id="GO:0005634">
    <property type="term" value="C:nucleus"/>
    <property type="evidence" value="ECO:0007669"/>
    <property type="project" value="TreeGrafter"/>
</dbReference>
<dbReference type="GO" id="GO:0005524">
    <property type="term" value="F:ATP binding"/>
    <property type="evidence" value="ECO:0007669"/>
    <property type="project" value="InterPro"/>
</dbReference>